<sequence>MSLKQLLYSFLFICSSQVSYSQNDTDTLKKHDLSGAWRTYFMNTANNGNLKDFTALATGGNIKYEFALNKNLSFGIAGYTSINLGIQDLEIADAATNKLSRYEEGLFDRTNLDHKFLFLLGELYVNYKFRKQEINLGRMKLNSPFVNGQDGRMIPTLVQGVWYKNAENKDIKLQAGIINEIAPRSTGEFYKLGESIGTYAVGRNPDESNSGYAGNTHSNYMAIANTNVSFSKSIKAEMWNYFTHNISNTFYIKPAYNITRSSKLELEWLHQNRVGDGGNKIDSLRYFSNSTADILGIKLQQEFPIATVSLSYNRIFSNGRFLFPREWGREFLFSFQKRERSEGSANNHALVMYIDKTVVLGKTSNLKSILSVGHHWKASVLNPEDNKYAFPDYKQINLDLFFNSTKLKNLKPELLLVSKFSNGDIPDNPNFIINKVDLFHVDFILNYYF</sequence>
<dbReference type="InterPro" id="IPR023614">
    <property type="entry name" value="Porin_dom_sf"/>
</dbReference>
<evidence type="ECO:0000256" key="1">
    <source>
        <dbReference type="ARBA" id="ARBA00009075"/>
    </source>
</evidence>
<dbReference type="RefSeq" id="WP_236133262.1">
    <property type="nucleotide sequence ID" value="NZ_JAKGTH010000007.1"/>
</dbReference>
<dbReference type="EMBL" id="JAKGTH010000007">
    <property type="protein sequence ID" value="MCF4101111.1"/>
    <property type="molecule type" value="Genomic_DNA"/>
</dbReference>
<proteinExistence type="inferred from homology"/>
<comment type="caution">
    <text evidence="4">The sequence shown here is derived from an EMBL/GenBank/DDBJ whole genome shotgun (WGS) entry which is preliminary data.</text>
</comment>
<organism evidence="4 5">
    <name type="scientific">Gillisia lutea</name>
    <dbReference type="NCBI Taxonomy" id="2909668"/>
    <lineage>
        <taxon>Bacteria</taxon>
        <taxon>Pseudomonadati</taxon>
        <taxon>Bacteroidota</taxon>
        <taxon>Flavobacteriia</taxon>
        <taxon>Flavobacteriales</taxon>
        <taxon>Flavobacteriaceae</taxon>
        <taxon>Gillisia</taxon>
    </lineage>
</organism>
<keyword evidence="5" id="KW-1185">Reference proteome</keyword>
<accession>A0ABS9EE37</accession>
<comment type="similarity">
    <text evidence="1">Belongs to the outer membrane porin (Opr) (TC 1.B.25) family.</text>
</comment>
<evidence type="ECO:0000313" key="5">
    <source>
        <dbReference type="Proteomes" id="UP001179363"/>
    </source>
</evidence>
<protein>
    <submittedName>
        <fullName evidence="4">OprD family porin</fullName>
    </submittedName>
</protein>
<reference evidence="4" key="1">
    <citation type="submission" date="2022-01" db="EMBL/GenBank/DDBJ databases">
        <title>Gillisia lutea sp. nov., isolated from marine plastic residues from the Malvarosa beach (Valencia, Spain).</title>
        <authorList>
            <person name="Vidal-Verdu A."/>
            <person name="Molina-Menor E."/>
            <person name="Satari L."/>
            <person name="Pascual J."/>
            <person name="Pereto J."/>
            <person name="Porcar M."/>
        </authorList>
    </citation>
    <scope>NUCLEOTIDE SEQUENCE</scope>
    <source>
        <strain evidence="4">M10.2A</strain>
    </source>
</reference>
<keyword evidence="2" id="KW-0813">Transport</keyword>
<evidence type="ECO:0000256" key="3">
    <source>
        <dbReference type="ARBA" id="ARBA00022729"/>
    </source>
</evidence>
<dbReference type="InterPro" id="IPR005318">
    <property type="entry name" value="OM_porin_bac"/>
</dbReference>
<name>A0ABS9EE37_9FLAO</name>
<dbReference type="Pfam" id="PF03573">
    <property type="entry name" value="OprD"/>
    <property type="match status" value="1"/>
</dbReference>
<evidence type="ECO:0000256" key="2">
    <source>
        <dbReference type="ARBA" id="ARBA00022448"/>
    </source>
</evidence>
<dbReference type="Proteomes" id="UP001179363">
    <property type="component" value="Unassembled WGS sequence"/>
</dbReference>
<evidence type="ECO:0000313" key="4">
    <source>
        <dbReference type="EMBL" id="MCF4101111.1"/>
    </source>
</evidence>
<keyword evidence="3" id="KW-0732">Signal</keyword>
<dbReference type="Gene3D" id="2.40.160.10">
    <property type="entry name" value="Porin"/>
    <property type="match status" value="1"/>
</dbReference>
<gene>
    <name evidence="4" type="ORF">L1I30_05495</name>
</gene>